<gene>
    <name evidence="2" type="ORF">ACFFV7_26810</name>
</gene>
<evidence type="ECO:0000256" key="1">
    <source>
        <dbReference type="SAM" id="Phobius"/>
    </source>
</evidence>
<dbReference type="EMBL" id="JBHMEI010000020">
    <property type="protein sequence ID" value="MFB9204833.1"/>
    <property type="molecule type" value="Genomic_DNA"/>
</dbReference>
<reference evidence="2 3" key="1">
    <citation type="submission" date="2024-09" db="EMBL/GenBank/DDBJ databases">
        <authorList>
            <person name="Sun Q."/>
            <person name="Mori K."/>
        </authorList>
    </citation>
    <scope>NUCLEOTIDE SEQUENCE [LARGE SCALE GENOMIC DNA]</scope>
    <source>
        <strain evidence="2 3">CCM 3426</strain>
    </source>
</reference>
<keyword evidence="1" id="KW-1133">Transmembrane helix</keyword>
<dbReference type="RefSeq" id="WP_189650358.1">
    <property type="nucleotide sequence ID" value="NZ_BMRC01000013.1"/>
</dbReference>
<comment type="caution">
    <text evidence="2">The sequence shown here is derived from an EMBL/GenBank/DDBJ whole genome shotgun (WGS) entry which is preliminary data.</text>
</comment>
<feature type="transmembrane region" description="Helical" evidence="1">
    <location>
        <begin position="132"/>
        <end position="154"/>
    </location>
</feature>
<name>A0ABV5IJW7_9ACTN</name>
<feature type="transmembrane region" description="Helical" evidence="1">
    <location>
        <begin position="244"/>
        <end position="268"/>
    </location>
</feature>
<sequence>MDPEGQEQSPRTKQVAGHQLRQAARTALELFVIWLAEDVRPVMSAGAAEIVARVEKSAGAVKAEWVGLAPGKQAENEERAKSYAERLSAISALDPGQREKTYAAIEDCTRCLLATRWRVHPLNDPFFERNRVVFGVQATLLGIVAVIFVVIPFFGSLTPPNVWTMAAYLMLYFLYDVIHTNARRLLRGRLMTVVRLSVFAVLLLIQIRPEFGREFTTGIAVQLKALSTGFGLGTQVPQLRAIDWAAVITGSLRVVFGVLLLSILLSLLGRLGHLISGQTSPTYTPAESAMALSIYQVVHVAKLLDDATDEGAYVPRSRLRGLGDALESVARTIETLWVRSQRTGVRAIDSEARRLGARLAFRIRQYRSRAVLGGDRNLLEMRDFFVQAAICAVSGEWRQILGDAAATEAPTGVGLVRSALSRVLTTLLPVPAAWVVITCTDVVPAEAHGLLLLGAIIFTLVQIATWLDPGAVTSFEVAGKVRDLLRK</sequence>
<evidence type="ECO:0000313" key="2">
    <source>
        <dbReference type="EMBL" id="MFB9204833.1"/>
    </source>
</evidence>
<accession>A0ABV5IJW7</accession>
<feature type="transmembrane region" description="Helical" evidence="1">
    <location>
        <begin position="160"/>
        <end position="178"/>
    </location>
</feature>
<keyword evidence="1" id="KW-0472">Membrane</keyword>
<protein>
    <submittedName>
        <fullName evidence="2">Uncharacterized protein</fullName>
    </submittedName>
</protein>
<keyword evidence="3" id="KW-1185">Reference proteome</keyword>
<dbReference type="Proteomes" id="UP001589647">
    <property type="component" value="Unassembled WGS sequence"/>
</dbReference>
<proteinExistence type="predicted"/>
<organism evidence="2 3">
    <name type="scientific">Nonomuraea spiralis</name>
    <dbReference type="NCBI Taxonomy" id="46182"/>
    <lineage>
        <taxon>Bacteria</taxon>
        <taxon>Bacillati</taxon>
        <taxon>Actinomycetota</taxon>
        <taxon>Actinomycetes</taxon>
        <taxon>Streptosporangiales</taxon>
        <taxon>Streptosporangiaceae</taxon>
        <taxon>Nonomuraea</taxon>
    </lineage>
</organism>
<feature type="transmembrane region" description="Helical" evidence="1">
    <location>
        <begin position="190"/>
        <end position="207"/>
    </location>
</feature>
<keyword evidence="1" id="KW-0812">Transmembrane</keyword>
<evidence type="ECO:0000313" key="3">
    <source>
        <dbReference type="Proteomes" id="UP001589647"/>
    </source>
</evidence>